<dbReference type="Proteomes" id="UP000597853">
    <property type="component" value="Unassembled WGS sequence"/>
</dbReference>
<name>A0ABQ2SV47_STREZ</name>
<sequence length="73" mass="7673">MSAMADDQREGVFSRVDQDVDGFPGQHFGVDPDLGAALAGPGFGVDDDLFQCGDFSSGFGEILRRGGAFEAFP</sequence>
<gene>
    <name evidence="1" type="ORF">GCM10010285_21070</name>
</gene>
<accession>A0ABQ2SV47</accession>
<keyword evidence="2" id="KW-1185">Reference proteome</keyword>
<organism evidence="1 2">
    <name type="scientific">Streptomyces pseudogriseolus</name>
    <name type="common">Streptomyces gancidicus</name>
    <name type="synonym">Streptomyces rubiginosus</name>
    <dbReference type="NCBI Taxonomy" id="36817"/>
    <lineage>
        <taxon>Bacteria</taxon>
        <taxon>Bacillati</taxon>
        <taxon>Actinomycetota</taxon>
        <taxon>Actinomycetes</taxon>
        <taxon>Kitasatosporales</taxon>
        <taxon>Streptomycetaceae</taxon>
        <taxon>Streptomyces</taxon>
        <taxon>Streptomyces pseudogriseolus group</taxon>
    </lineage>
</organism>
<evidence type="ECO:0000313" key="2">
    <source>
        <dbReference type="Proteomes" id="UP000597853"/>
    </source>
</evidence>
<evidence type="ECO:0000313" key="1">
    <source>
        <dbReference type="EMBL" id="GGS41433.1"/>
    </source>
</evidence>
<protein>
    <submittedName>
        <fullName evidence="1">Uncharacterized protein</fullName>
    </submittedName>
</protein>
<comment type="caution">
    <text evidence="1">The sequence shown here is derived from an EMBL/GenBank/DDBJ whole genome shotgun (WGS) entry which is preliminary data.</text>
</comment>
<reference evidence="2" key="1">
    <citation type="journal article" date="2019" name="Int. J. Syst. Evol. Microbiol.">
        <title>The Global Catalogue of Microorganisms (GCM) 10K type strain sequencing project: providing services to taxonomists for standard genome sequencing and annotation.</title>
        <authorList>
            <consortium name="The Broad Institute Genomics Platform"/>
            <consortium name="The Broad Institute Genome Sequencing Center for Infectious Disease"/>
            <person name="Wu L."/>
            <person name="Ma J."/>
        </authorList>
    </citation>
    <scope>NUCLEOTIDE SEQUENCE [LARGE SCALE GENOMIC DNA]</scope>
    <source>
        <strain evidence="2">JCM 4416</strain>
    </source>
</reference>
<dbReference type="EMBL" id="BMTX01000004">
    <property type="protein sequence ID" value="GGS41433.1"/>
    <property type="molecule type" value="Genomic_DNA"/>
</dbReference>
<proteinExistence type="predicted"/>